<organism evidence="1">
    <name type="scientific">Burkholderia contaminans</name>
    <dbReference type="NCBI Taxonomy" id="488447"/>
    <lineage>
        <taxon>Bacteria</taxon>
        <taxon>Pseudomonadati</taxon>
        <taxon>Pseudomonadota</taxon>
        <taxon>Betaproteobacteria</taxon>
        <taxon>Burkholderiales</taxon>
        <taxon>Burkholderiaceae</taxon>
        <taxon>Burkholderia</taxon>
        <taxon>Burkholderia cepacia complex</taxon>
    </lineage>
</organism>
<sequence length="108" mass="11900">MSEATVNLIPSTESIHLERVALEATYQREASEGVPHFERLAAVTDPVITPFVRALKAEGFSIKALRSGCDVLGTCPTCRGRYLYTAIKDGVEYSICPHCREAADRKRS</sequence>
<evidence type="ECO:0000313" key="1">
    <source>
        <dbReference type="EMBL" id="BBA45419.1"/>
    </source>
</evidence>
<dbReference type="RefSeq" id="WP_046543744.1">
    <property type="nucleotide sequence ID" value="NZ_AP018360.1"/>
</dbReference>
<keyword evidence="1" id="KW-0614">Plasmid</keyword>
<evidence type="ECO:0000313" key="2">
    <source>
        <dbReference type="EMBL" id="WFN23672.1"/>
    </source>
</evidence>
<protein>
    <submittedName>
        <fullName evidence="1">Uncharacterized protein</fullName>
    </submittedName>
</protein>
<geneLocation type="plasmid" evidence="1">
    <name>pBC453</name>
</geneLocation>
<reference evidence="1" key="2">
    <citation type="journal article" date="2017" name="Genome Announc.">
        <title>High-Quality Draft Genome Sequence of Burkholderia contaminans CH-1, a Gram-Negative Bacterium That Metabolizes 2-Azahypoxanthine, a Plant Growth-Regulating Compound.</title>
        <authorList>
            <person name="Choi J.-H."/>
            <person name="Sugiura H."/>
            <person name="Moriuchi R."/>
            <person name="Kawagishi H."/>
            <person name="Dohra H."/>
        </authorList>
    </citation>
    <scope>NUCLEOTIDE SEQUENCE</scope>
    <source>
        <strain evidence="1">CH-1</strain>
        <plasmid evidence="1">pBC453</plasmid>
    </source>
</reference>
<dbReference type="EMBL" id="CP090643">
    <property type="protein sequence ID" value="WFN23672.1"/>
    <property type="molecule type" value="Genomic_DNA"/>
</dbReference>
<evidence type="ECO:0000313" key="3">
    <source>
        <dbReference type="Proteomes" id="UP001220209"/>
    </source>
</evidence>
<dbReference type="Proteomes" id="UP001220209">
    <property type="component" value="Plasmid unnamed1"/>
</dbReference>
<dbReference type="EMBL" id="AP018360">
    <property type="protein sequence ID" value="BBA45419.1"/>
    <property type="molecule type" value="Genomic_DNA"/>
</dbReference>
<geneLocation type="plasmid" evidence="2 3">
    <name>unnamed1</name>
</geneLocation>
<gene>
    <name evidence="1" type="ORF">BCCH1_79300</name>
    <name evidence="2" type="ORF">LXE91_39745</name>
</gene>
<reference evidence="2 3" key="3">
    <citation type="submission" date="2021-12" db="EMBL/GenBank/DDBJ databases">
        <title>Genomic and phenotypic characterization of three Burkholderia contaminans isolates recovered from different sources.</title>
        <authorList>
            <person name="Lopez De Volder A."/>
            <person name="Fan Y."/>
            <person name="Nunvar J."/>
            <person name="Herrera T."/>
            <person name="Timp W."/>
            <person name="Degrossi J."/>
        </authorList>
    </citation>
    <scope>NUCLEOTIDE SEQUENCE [LARGE SCALE GENOMIC DNA]</scope>
    <source>
        <strain evidence="2 3">LMG 23361</strain>
        <plasmid evidence="2 3">unnamed1</plasmid>
    </source>
</reference>
<dbReference type="AlphaFoldDB" id="A0A250LNS0"/>
<reference evidence="1" key="1">
    <citation type="journal article" date="2016" name="Biosci. Biotechnol. Biochem.">
        <title>Bioconversion of AHX to AOH by resting cells of Burkholderia contaminans CH-1.</title>
        <authorList>
            <person name="Choi J.H."/>
            <person name="Kikuchi A."/>
            <person name="Pumkaeo P."/>
            <person name="Hirai H."/>
            <person name="Tokuyama S."/>
            <person name="Kawagishi H."/>
        </authorList>
    </citation>
    <scope>NUCLEOTIDE SEQUENCE</scope>
    <source>
        <strain evidence="1">CH-1</strain>
        <plasmid evidence="1">pBC453</plasmid>
    </source>
</reference>
<accession>A0A250LNS0</accession>
<name>A0A250LNS0_9BURK</name>
<proteinExistence type="predicted"/>